<dbReference type="InterPro" id="IPR021234">
    <property type="entry name" value="DUF2827"/>
</dbReference>
<evidence type="ECO:0000313" key="1">
    <source>
        <dbReference type="EMBL" id="AMP08185.1"/>
    </source>
</evidence>
<dbReference type="Pfam" id="PF10933">
    <property type="entry name" value="DUF2827"/>
    <property type="match status" value="1"/>
</dbReference>
<evidence type="ECO:0000313" key="2">
    <source>
        <dbReference type="Proteomes" id="UP000071778"/>
    </source>
</evidence>
<dbReference type="OrthoDB" id="1627328at2"/>
<sequence>MKKINVGISVFAVNGAQIWSNGINQNLAFLVMLLQHSPQVGKVFLLNGGDLDHMPAEMGLGLLDVSLVKPQDVTFEIDVVIEMGAQLPLEWLRHVRALGAKIVTLFVGHTYADNAEAPMFGGASGQIFNGTPWHEIWTLPHHMKTSGPLLRTVSRVPVHAVPHIWAPLFLQKQIDVVEKDGHRFGYKASRGADRPGWRTAIFEPNISVVKSCFIPMLVCEQAFRLDPRSVSMMMVMNTVQMKEHLTFNRFAINLDLTQQHKATYEPRVSFVDCMAQQKMDAVVSHQWECGLNYLYYDALYGGYPLIHNSEYLKADGIGIYYPDFEASVGGQVLLDAWHQEPEFWDDYKKTGAAYLSKLDPANTDNVDAFVKRLQHLVEGQP</sequence>
<keyword evidence="2" id="KW-1185">Reference proteome</keyword>
<evidence type="ECO:0008006" key="3">
    <source>
        <dbReference type="Google" id="ProtNLM"/>
    </source>
</evidence>
<dbReference type="EMBL" id="CP013235">
    <property type="protein sequence ID" value="AMP08185.1"/>
    <property type="molecule type" value="Genomic_DNA"/>
</dbReference>
<organism evidence="1 2">
    <name type="scientific">Collimonas arenae</name>
    <dbReference type="NCBI Taxonomy" id="279058"/>
    <lineage>
        <taxon>Bacteria</taxon>
        <taxon>Pseudomonadati</taxon>
        <taxon>Pseudomonadota</taxon>
        <taxon>Betaproteobacteria</taxon>
        <taxon>Burkholderiales</taxon>
        <taxon>Oxalobacteraceae</taxon>
        <taxon>Collimonas</taxon>
    </lineage>
</organism>
<dbReference type="RefSeq" id="WP_061532040.1">
    <property type="nucleotide sequence ID" value="NZ_CP013233.1"/>
</dbReference>
<dbReference type="PATRIC" id="fig|279058.17.peg.393"/>
<dbReference type="Proteomes" id="UP000071778">
    <property type="component" value="Chromosome"/>
</dbReference>
<proteinExistence type="predicted"/>
<gene>
    <name evidence="1" type="ORF">CAter282_0367</name>
</gene>
<dbReference type="AlphaFoldDB" id="A0A127QED2"/>
<reference evidence="1 2" key="1">
    <citation type="submission" date="2015-11" db="EMBL/GenBank/DDBJ databases">
        <title>Exploring the genomic traits of fungus-feeding bacterial genus Collimonas.</title>
        <authorList>
            <person name="Song C."/>
            <person name="Schmidt R."/>
            <person name="de Jager V."/>
            <person name="Krzyzanowska D."/>
            <person name="Jongedijk E."/>
            <person name="Cankar K."/>
            <person name="Beekwilder J."/>
            <person name="van Veen A."/>
            <person name="de Boer W."/>
            <person name="van Veen J.A."/>
            <person name="Garbeva P."/>
        </authorList>
    </citation>
    <scope>NUCLEOTIDE SEQUENCE [LARGE SCALE GENOMIC DNA]</scope>
    <source>
        <strain evidence="1 2">Ter282</strain>
    </source>
</reference>
<protein>
    <recommendedName>
        <fullName evidence="3">DUF2827 domain-containing protein</fullName>
    </recommendedName>
</protein>
<accession>A0A127QED2</accession>
<name>A0A127QED2_9BURK</name>